<name>A0A816ZSP6_BRANA</name>
<proteinExistence type="predicted"/>
<dbReference type="EMBL" id="HG994362">
    <property type="protein sequence ID" value="CAF2231246.1"/>
    <property type="molecule type" value="Genomic_DNA"/>
</dbReference>
<protein>
    <submittedName>
        <fullName evidence="1">(rape) hypothetical protein</fullName>
    </submittedName>
</protein>
<dbReference type="AlphaFoldDB" id="A0A816ZSP6"/>
<reference evidence="1" key="1">
    <citation type="submission" date="2021-01" db="EMBL/GenBank/DDBJ databases">
        <authorList>
            <consortium name="Genoscope - CEA"/>
            <person name="William W."/>
        </authorList>
    </citation>
    <scope>NUCLEOTIDE SEQUENCE</scope>
</reference>
<sequence length="83" mass="9376">MENVVGTVYISGCEVGLLNKLMPNQGMISLFKELILELNQGMISLLKELILHLNQGMLAPPLLGQILIREDQGLHKQYTLWQM</sequence>
<evidence type="ECO:0000313" key="1">
    <source>
        <dbReference type="EMBL" id="CAF2231246.1"/>
    </source>
</evidence>
<gene>
    <name evidence="1" type="ORF">DARMORV10_A08P11780.1</name>
</gene>
<dbReference type="Proteomes" id="UP001295469">
    <property type="component" value="Chromosome A08"/>
</dbReference>
<organism evidence="1">
    <name type="scientific">Brassica napus</name>
    <name type="common">Rape</name>
    <dbReference type="NCBI Taxonomy" id="3708"/>
    <lineage>
        <taxon>Eukaryota</taxon>
        <taxon>Viridiplantae</taxon>
        <taxon>Streptophyta</taxon>
        <taxon>Embryophyta</taxon>
        <taxon>Tracheophyta</taxon>
        <taxon>Spermatophyta</taxon>
        <taxon>Magnoliopsida</taxon>
        <taxon>eudicotyledons</taxon>
        <taxon>Gunneridae</taxon>
        <taxon>Pentapetalae</taxon>
        <taxon>rosids</taxon>
        <taxon>malvids</taxon>
        <taxon>Brassicales</taxon>
        <taxon>Brassicaceae</taxon>
        <taxon>Brassiceae</taxon>
        <taxon>Brassica</taxon>
    </lineage>
</organism>
<accession>A0A816ZSP6</accession>